<dbReference type="GO" id="GO:0036503">
    <property type="term" value="P:ERAD pathway"/>
    <property type="evidence" value="ECO:0007669"/>
    <property type="project" value="TreeGrafter"/>
</dbReference>
<keyword evidence="9" id="KW-0833">Ubl conjugation pathway</keyword>
<evidence type="ECO:0000256" key="11">
    <source>
        <dbReference type="ARBA" id="ARBA00022989"/>
    </source>
</evidence>
<keyword evidence="5" id="KW-0808">Transferase</keyword>
<name>A0A9P8TNB8_WICPI</name>
<sequence>MSEQTVDSSHTELHTCRICQGEGTPEDPLFYPCKCRGSIKYIHQFCLEEWLNHSGRNKKPACDICKTEYNFKTVYAENTPDRVPITLLLRKLRDSSVYFLSYAFQLGALFFGCILQIPLFWAFCTRFINWIIDRKTIHSDFFVSMIYGDNPVVGDPYDTQNLFENLLSTYVSSLTAILAIIAIFLFLYIEHEWVSKDPGFKKLIKKKIGEEHRSSNEWIQRAVDRIGQRQMNDGADARQVDIDRRLEDNLRNLANLNRIIEMQNRGDREEIIADAVRMLAERREEFAQRALQQEGAERQQRRRLERADRHNRNRMNFADRHFVNDVMQEQLRNAMAAAGEQEENDDSEEDPDFVPHSDNELDFDDSEPEDDHILNEMNHRDMDFDDDSGSDIDGEAFDNLVDNNAHAGNVVQANGALLGQPFPQDQNLLPEEGEFIEDILDQDFIMSLPVLWIIAAADVIIITFLILAYFFPFVIGKFVLSTCYFTVALSSKVSLKILNVFSLSHYLIAGYNNLNPSLTSLIEGQVIKPLLSFFEAYSSGDSPPSNFERLTPVITYFAIVHSSILLFLKLKTQEHSPRNPLKGTQRKIFVTLFDLVCTLKIFLILGIELVVFPSYCGLLLEFVLTPLFSYDLKLLSSKIDVISKFIFLRLAVNWGIGTTYMFFFALFVGMTRRFILRPGVLFFIRSPEDPNARIVHDALVRSLRLQLSRIGLSGLIYTLFILIGFGVVTLTLKSIQSEILPIDIFSLGFFLNLAIFGTMIRSNKELLTKYVRQYWSRAFKIASAKSRLSSFILGGSNPKERGYVVYKDIIAWLRGAKPDYTSPKSKIEAAELFKTTNIQAIFVPDGNLVRAPRSDTVSRKFVRKLFIPVTKDDIPLKTAEEVHRYENAKHPLDEFDDSEDELTTTNQYEIVYRPPMFGARVILLVAILWIFAVILITGGTMVSNLIGKPIVSISDSVLIHFLSWASGIEIQHSVSIFSLKLEGSSIVLGMAIITEIVKRYDQYIINKHLAENEERRAGPSFAQKVITFLIGISYRAGGAALITANCIFNMAWISLILSLCVNRPMNYYLKDSITEEAFSLVRSVLNLVCLSITIQPSFTRTKRKLIPILTGQDIDLNDLMTDLLIPTLKKLMIYPGLVWGFQALFAYHRLENVSIHSYIEIFISLIRETAPVPKIMILIHPIVLFTHVIYKIWVISTAYFRELQNELKKKYYSKGQTLQNSMENEESL</sequence>
<evidence type="ECO:0000256" key="3">
    <source>
        <dbReference type="ARBA" id="ARBA00004906"/>
    </source>
</evidence>
<dbReference type="InterPro" id="IPR013083">
    <property type="entry name" value="Znf_RING/FYVE/PHD"/>
</dbReference>
<comment type="subcellular location">
    <subcellularLocation>
        <location evidence="2">Membrane</location>
        <topology evidence="2">Multi-pass membrane protein</topology>
    </subcellularLocation>
</comment>
<feature type="region of interest" description="Disordered" evidence="13">
    <location>
        <begin position="335"/>
        <end position="366"/>
    </location>
</feature>
<evidence type="ECO:0000256" key="8">
    <source>
        <dbReference type="ARBA" id="ARBA00022771"/>
    </source>
</evidence>
<dbReference type="EMBL" id="JAEUBG010002198">
    <property type="protein sequence ID" value="KAH3685024.1"/>
    <property type="molecule type" value="Genomic_DNA"/>
</dbReference>
<dbReference type="SMART" id="SM00744">
    <property type="entry name" value="RINGv"/>
    <property type="match status" value="1"/>
</dbReference>
<keyword evidence="8" id="KW-0863">Zinc-finger</keyword>
<organism evidence="16 17">
    <name type="scientific">Wickerhamomyces pijperi</name>
    <name type="common">Yeast</name>
    <name type="synonym">Pichia pijperi</name>
    <dbReference type="NCBI Taxonomy" id="599730"/>
    <lineage>
        <taxon>Eukaryota</taxon>
        <taxon>Fungi</taxon>
        <taxon>Dikarya</taxon>
        <taxon>Ascomycota</taxon>
        <taxon>Saccharomycotina</taxon>
        <taxon>Saccharomycetes</taxon>
        <taxon>Phaffomycetales</taxon>
        <taxon>Wickerhamomycetaceae</taxon>
        <taxon>Wickerhamomyces</taxon>
    </lineage>
</organism>
<dbReference type="OrthoDB" id="1108038at2759"/>
<protein>
    <recommendedName>
        <fullName evidence="4">RING-type E3 ubiquitin transferase</fullName>
        <ecNumber evidence="4">2.3.2.27</ecNumber>
    </recommendedName>
</protein>
<dbReference type="GO" id="GO:0061630">
    <property type="term" value="F:ubiquitin protein ligase activity"/>
    <property type="evidence" value="ECO:0007669"/>
    <property type="project" value="UniProtKB-EC"/>
</dbReference>
<feature type="transmembrane region" description="Helical" evidence="14">
    <location>
        <begin position="97"/>
        <end position="121"/>
    </location>
</feature>
<keyword evidence="17" id="KW-1185">Reference proteome</keyword>
<evidence type="ECO:0000256" key="5">
    <source>
        <dbReference type="ARBA" id="ARBA00022679"/>
    </source>
</evidence>
<dbReference type="CDD" id="cd16702">
    <property type="entry name" value="RING_CH-C4HC3_MARCH6"/>
    <property type="match status" value="1"/>
</dbReference>
<feature type="transmembrane region" description="Helical" evidence="14">
    <location>
        <begin position="167"/>
        <end position="189"/>
    </location>
</feature>
<dbReference type="AlphaFoldDB" id="A0A9P8TNB8"/>
<dbReference type="SUPFAM" id="SSF57850">
    <property type="entry name" value="RING/U-box"/>
    <property type="match status" value="1"/>
</dbReference>
<dbReference type="Pfam" id="PF12906">
    <property type="entry name" value="RINGv"/>
    <property type="match status" value="1"/>
</dbReference>
<keyword evidence="12 14" id="KW-0472">Membrane</keyword>
<dbReference type="Gene3D" id="3.30.40.10">
    <property type="entry name" value="Zinc/RING finger domain, C3HC4 (zinc finger)"/>
    <property type="match status" value="1"/>
</dbReference>
<dbReference type="PANTHER" id="PTHR13145">
    <property type="entry name" value="SSM4 PROTEIN"/>
    <property type="match status" value="1"/>
</dbReference>
<dbReference type="EC" id="2.3.2.27" evidence="4"/>
<keyword evidence="6 14" id="KW-0812">Transmembrane</keyword>
<proteinExistence type="predicted"/>
<dbReference type="Proteomes" id="UP000774326">
    <property type="component" value="Unassembled WGS sequence"/>
</dbReference>
<evidence type="ECO:0000256" key="6">
    <source>
        <dbReference type="ARBA" id="ARBA00022692"/>
    </source>
</evidence>
<feature type="transmembrane region" description="Helical" evidence="14">
    <location>
        <begin position="921"/>
        <end position="942"/>
    </location>
</feature>
<evidence type="ECO:0000256" key="4">
    <source>
        <dbReference type="ARBA" id="ARBA00012483"/>
    </source>
</evidence>
<gene>
    <name evidence="16" type="ORF">WICPIJ_004004</name>
</gene>
<evidence type="ECO:0000256" key="2">
    <source>
        <dbReference type="ARBA" id="ARBA00004141"/>
    </source>
</evidence>
<reference evidence="16" key="1">
    <citation type="journal article" date="2021" name="Open Biol.">
        <title>Shared evolutionary footprints suggest mitochondrial oxidative damage underlies multiple complex I losses in fungi.</title>
        <authorList>
            <person name="Schikora-Tamarit M.A."/>
            <person name="Marcet-Houben M."/>
            <person name="Nosek J."/>
            <person name="Gabaldon T."/>
        </authorList>
    </citation>
    <scope>NUCLEOTIDE SEQUENCE</scope>
    <source>
        <strain evidence="16">CBS2887</strain>
    </source>
</reference>
<dbReference type="PANTHER" id="PTHR13145:SF0">
    <property type="entry name" value="E3 UBIQUITIN-PROTEIN LIGASE MARCHF6"/>
    <property type="match status" value="1"/>
</dbReference>
<dbReference type="GO" id="GO:0005789">
    <property type="term" value="C:endoplasmic reticulum membrane"/>
    <property type="evidence" value="ECO:0007669"/>
    <property type="project" value="TreeGrafter"/>
</dbReference>
<evidence type="ECO:0000256" key="7">
    <source>
        <dbReference type="ARBA" id="ARBA00022723"/>
    </source>
</evidence>
<feature type="transmembrane region" description="Helical" evidence="14">
    <location>
        <begin position="450"/>
        <end position="471"/>
    </location>
</feature>
<dbReference type="GO" id="GO:0008270">
    <property type="term" value="F:zinc ion binding"/>
    <property type="evidence" value="ECO:0007669"/>
    <property type="project" value="UniProtKB-KW"/>
</dbReference>
<accession>A0A9P8TNB8</accession>
<feature type="transmembrane region" description="Helical" evidence="14">
    <location>
        <begin position="646"/>
        <end position="668"/>
    </location>
</feature>
<evidence type="ECO:0000313" key="17">
    <source>
        <dbReference type="Proteomes" id="UP000774326"/>
    </source>
</evidence>
<feature type="transmembrane region" description="Helical" evidence="14">
    <location>
        <begin position="744"/>
        <end position="762"/>
    </location>
</feature>
<evidence type="ECO:0000256" key="1">
    <source>
        <dbReference type="ARBA" id="ARBA00000900"/>
    </source>
</evidence>
<comment type="pathway">
    <text evidence="3">Protein modification; protein ubiquitination.</text>
</comment>
<feature type="transmembrane region" description="Helical" evidence="14">
    <location>
        <begin position="550"/>
        <end position="568"/>
    </location>
</feature>
<feature type="transmembrane region" description="Helical" evidence="14">
    <location>
        <begin position="1175"/>
        <end position="1200"/>
    </location>
</feature>
<feature type="domain" description="RING-CH-type" evidence="15">
    <location>
        <begin position="8"/>
        <end position="72"/>
    </location>
</feature>
<comment type="catalytic activity">
    <reaction evidence="1">
        <text>S-ubiquitinyl-[E2 ubiquitin-conjugating enzyme]-L-cysteine + [acceptor protein]-L-lysine = [E2 ubiquitin-conjugating enzyme]-L-cysteine + N(6)-ubiquitinyl-[acceptor protein]-L-lysine.</text>
        <dbReference type="EC" id="2.3.2.27"/>
    </reaction>
</comment>
<dbReference type="PROSITE" id="PS51292">
    <property type="entry name" value="ZF_RING_CH"/>
    <property type="match status" value="1"/>
</dbReference>
<reference evidence="16" key="2">
    <citation type="submission" date="2021-01" db="EMBL/GenBank/DDBJ databases">
        <authorList>
            <person name="Schikora-Tamarit M.A."/>
        </authorList>
    </citation>
    <scope>NUCLEOTIDE SEQUENCE</scope>
    <source>
        <strain evidence="16">CBS2887</strain>
    </source>
</reference>
<comment type="caution">
    <text evidence="16">The sequence shown here is derived from an EMBL/GenBank/DDBJ whole genome shotgun (WGS) entry which is preliminary data.</text>
</comment>
<evidence type="ECO:0000256" key="12">
    <source>
        <dbReference type="ARBA" id="ARBA00023136"/>
    </source>
</evidence>
<feature type="region of interest" description="Disordered" evidence="13">
    <location>
        <begin position="290"/>
        <end position="318"/>
    </location>
</feature>
<keyword evidence="7" id="KW-0479">Metal-binding</keyword>
<feature type="compositionally biased region" description="Acidic residues" evidence="13">
    <location>
        <begin position="340"/>
        <end position="352"/>
    </location>
</feature>
<feature type="transmembrane region" description="Helical" evidence="14">
    <location>
        <begin position="588"/>
        <end position="612"/>
    </location>
</feature>
<dbReference type="InterPro" id="IPR011016">
    <property type="entry name" value="Znf_RING-CH"/>
</dbReference>
<keyword evidence="10" id="KW-0862">Zinc</keyword>
<evidence type="ECO:0000256" key="10">
    <source>
        <dbReference type="ARBA" id="ARBA00022833"/>
    </source>
</evidence>
<evidence type="ECO:0000256" key="14">
    <source>
        <dbReference type="SAM" id="Phobius"/>
    </source>
</evidence>
<evidence type="ECO:0000313" key="16">
    <source>
        <dbReference type="EMBL" id="KAH3685024.1"/>
    </source>
</evidence>
<feature type="transmembrane region" description="Helical" evidence="14">
    <location>
        <begin position="710"/>
        <end position="732"/>
    </location>
</feature>
<evidence type="ECO:0000256" key="13">
    <source>
        <dbReference type="SAM" id="MobiDB-lite"/>
    </source>
</evidence>
<feature type="transmembrane region" description="Helical" evidence="14">
    <location>
        <begin position="1039"/>
        <end position="1061"/>
    </location>
</feature>
<keyword evidence="11 14" id="KW-1133">Transmembrane helix</keyword>
<evidence type="ECO:0000256" key="9">
    <source>
        <dbReference type="ARBA" id="ARBA00022786"/>
    </source>
</evidence>
<evidence type="ECO:0000259" key="15">
    <source>
        <dbReference type="PROSITE" id="PS51292"/>
    </source>
</evidence>